<sequence>MEKQWKRPHRLVLVPCPFQGHINPMLHLGYILHSKGFSITISHTQFNFPNTANHPDFHFLPIVDGFSDRVVSSGNFIDVISSFNNNCRAPLEESLALVMETREYDGEITCIIYDEYMYFAAAVAKHLKLPSIILRTSSAIHDLTYNAIPGLLKDGHISTQDADPILLESVPGLHPLRFKDLPITNFKSINDLLQLIANAHETRTSAAIIWNTMDCLEGKSLAQLQQQSQVPLFAIGPFHKIAPAKSCSILEEDTNCIEWLDKQACNSVIYISLGSIASMDKKELAEMEWGLANSQQHFLWVVRPDPTTTCSEWTDSLPEGFIEAIGERGCIVKWAPQKEVLAHGAVGGFWSHCGWNSTLEGLCEGVPMICQPYFGDQWVHARYLTQVWRTGQEWGDNMERGEIERAVRRLIVDKEGKEMRQRAVHLKEKIDICMSEGGGSYNSLYELVGYILSLKIA</sequence>
<dbReference type="CDD" id="cd03784">
    <property type="entry name" value="GT1_Gtf-like"/>
    <property type="match status" value="1"/>
</dbReference>
<dbReference type="PANTHER" id="PTHR11926">
    <property type="entry name" value="GLUCOSYL/GLUCURONOSYL TRANSFERASES"/>
    <property type="match status" value="1"/>
</dbReference>
<keyword evidence="4" id="KW-1185">Reference proteome</keyword>
<dbReference type="EMBL" id="CM031821">
    <property type="protein sequence ID" value="KAG6631357.1"/>
    <property type="molecule type" value="Genomic_DNA"/>
</dbReference>
<evidence type="ECO:0000256" key="1">
    <source>
        <dbReference type="ARBA" id="ARBA00009995"/>
    </source>
</evidence>
<dbReference type="Pfam" id="PF00201">
    <property type="entry name" value="UDPGT"/>
    <property type="match status" value="1"/>
</dbReference>
<accession>A0A8T1NR55</accession>
<dbReference type="InterPro" id="IPR002213">
    <property type="entry name" value="UDP_glucos_trans"/>
</dbReference>
<dbReference type="FunFam" id="3.40.50.2000:FF:000120">
    <property type="entry name" value="UDP-glycosyltransferase 76C1"/>
    <property type="match status" value="1"/>
</dbReference>
<dbReference type="GO" id="GO:0080044">
    <property type="term" value="F:quercetin 7-O-glucosyltransferase activity"/>
    <property type="evidence" value="ECO:0007669"/>
    <property type="project" value="TreeGrafter"/>
</dbReference>
<dbReference type="GO" id="GO:0080043">
    <property type="term" value="F:quercetin 3-O-glucosyltransferase activity"/>
    <property type="evidence" value="ECO:0007669"/>
    <property type="project" value="TreeGrafter"/>
</dbReference>
<name>A0A8T1NR55_CARIL</name>
<dbReference type="FunFam" id="3.40.50.2000:FF:000040">
    <property type="entry name" value="UDP-glycosyltransferase 76C1"/>
    <property type="match status" value="1"/>
</dbReference>
<dbReference type="PANTHER" id="PTHR11926:SF1489">
    <property type="entry name" value="HEXOSYLTRANSFERASE-RELATED"/>
    <property type="match status" value="1"/>
</dbReference>
<gene>
    <name evidence="3" type="ORF">CIPAW_13G086300</name>
</gene>
<dbReference type="AlphaFoldDB" id="A0A8T1NR55"/>
<evidence type="ECO:0000313" key="3">
    <source>
        <dbReference type="EMBL" id="KAG6631357.1"/>
    </source>
</evidence>
<protein>
    <recommendedName>
        <fullName evidence="5">UDP-glucose iridoid glucosyltransferase-like</fullName>
    </recommendedName>
</protein>
<organism evidence="3 4">
    <name type="scientific">Carya illinoinensis</name>
    <name type="common">Pecan</name>
    <dbReference type="NCBI Taxonomy" id="32201"/>
    <lineage>
        <taxon>Eukaryota</taxon>
        <taxon>Viridiplantae</taxon>
        <taxon>Streptophyta</taxon>
        <taxon>Embryophyta</taxon>
        <taxon>Tracheophyta</taxon>
        <taxon>Spermatophyta</taxon>
        <taxon>Magnoliopsida</taxon>
        <taxon>eudicotyledons</taxon>
        <taxon>Gunneridae</taxon>
        <taxon>Pentapetalae</taxon>
        <taxon>rosids</taxon>
        <taxon>fabids</taxon>
        <taxon>Fagales</taxon>
        <taxon>Juglandaceae</taxon>
        <taxon>Carya</taxon>
    </lineage>
</organism>
<keyword evidence="2" id="KW-0808">Transferase</keyword>
<comment type="caution">
    <text evidence="3">The sequence shown here is derived from an EMBL/GenBank/DDBJ whole genome shotgun (WGS) entry which is preliminary data.</text>
</comment>
<evidence type="ECO:0008006" key="5">
    <source>
        <dbReference type="Google" id="ProtNLM"/>
    </source>
</evidence>
<evidence type="ECO:0000256" key="2">
    <source>
        <dbReference type="ARBA" id="ARBA00022679"/>
    </source>
</evidence>
<dbReference type="Proteomes" id="UP000811609">
    <property type="component" value="Chromosome 13"/>
</dbReference>
<comment type="similarity">
    <text evidence="1">Belongs to the UDP-glycosyltransferase family.</text>
</comment>
<proteinExistence type="inferred from homology"/>
<evidence type="ECO:0000313" key="4">
    <source>
        <dbReference type="Proteomes" id="UP000811609"/>
    </source>
</evidence>
<reference evidence="3" key="1">
    <citation type="submission" date="2020-12" db="EMBL/GenBank/DDBJ databases">
        <title>WGS assembly of Carya illinoinensis cv. Pawnee.</title>
        <authorList>
            <person name="Platts A."/>
            <person name="Shu S."/>
            <person name="Wright S."/>
            <person name="Barry K."/>
            <person name="Edger P."/>
            <person name="Pires J.C."/>
            <person name="Schmutz J."/>
        </authorList>
    </citation>
    <scope>NUCLEOTIDE SEQUENCE</scope>
    <source>
        <tissue evidence="3">Leaf</tissue>
    </source>
</reference>